<reference evidence="1 2" key="1">
    <citation type="journal article" date="2015" name="Nature">
        <title>rRNA introns, odd ribosomes, and small enigmatic genomes across a large radiation of phyla.</title>
        <authorList>
            <person name="Brown C.T."/>
            <person name="Hug L.A."/>
            <person name="Thomas B.C."/>
            <person name="Sharon I."/>
            <person name="Castelle C.J."/>
            <person name="Singh A."/>
            <person name="Wilkins M.J."/>
            <person name="Williams K.H."/>
            <person name="Banfield J.F."/>
        </authorList>
    </citation>
    <scope>NUCLEOTIDE SEQUENCE [LARGE SCALE GENOMIC DNA]</scope>
</reference>
<gene>
    <name evidence="1" type="ORF">UX86_C0015G0038</name>
</gene>
<sequence>MIKYAGIIPKVSVTISEVLTGPFLNVACRYSVAVISPIAANPAVFKIVFSEILSESRLSMAKVMPKKVMND</sequence>
<protein>
    <submittedName>
        <fullName evidence="1">Uncharacterized protein</fullName>
    </submittedName>
</protein>
<proteinExistence type="predicted"/>
<comment type="caution">
    <text evidence="1">The sequence shown here is derived from an EMBL/GenBank/DDBJ whole genome shotgun (WGS) entry which is preliminary data.</text>
</comment>
<evidence type="ECO:0000313" key="2">
    <source>
        <dbReference type="Proteomes" id="UP000034502"/>
    </source>
</evidence>
<dbReference type="EMBL" id="LCNU01000015">
    <property type="protein sequence ID" value="KKU63948.1"/>
    <property type="molecule type" value="Genomic_DNA"/>
</dbReference>
<dbReference type="AlphaFoldDB" id="A0A0G1UCU8"/>
<accession>A0A0G1UCU8</accession>
<evidence type="ECO:0000313" key="1">
    <source>
        <dbReference type="EMBL" id="KKU63948.1"/>
    </source>
</evidence>
<dbReference type="STRING" id="1618364.UX86_C0015G0038"/>
<organism evidence="1 2">
    <name type="scientific">Candidatus Amesbacteria bacterium GW2011_GWC1_47_15</name>
    <dbReference type="NCBI Taxonomy" id="1618364"/>
    <lineage>
        <taxon>Bacteria</taxon>
        <taxon>Candidatus Amesiibacteriota</taxon>
    </lineage>
</organism>
<name>A0A0G1UCU8_9BACT</name>
<dbReference type="Proteomes" id="UP000034502">
    <property type="component" value="Unassembled WGS sequence"/>
</dbReference>